<dbReference type="SUPFAM" id="SSF52540">
    <property type="entry name" value="P-loop containing nucleoside triphosphate hydrolases"/>
    <property type="match status" value="1"/>
</dbReference>
<dbReference type="GeneID" id="4623076"/>
<dbReference type="CDD" id="cd18808">
    <property type="entry name" value="SF1_C_Upf1"/>
    <property type="match status" value="1"/>
</dbReference>
<dbReference type="InterPro" id="IPR047187">
    <property type="entry name" value="SF1_C_Upf1"/>
</dbReference>
<gene>
    <name evidence="9" type="ORF">AGOS_AGR108C</name>
</gene>
<keyword evidence="2" id="KW-0547">Nucleotide-binding</keyword>
<reference evidence="9 10" key="1">
    <citation type="journal article" date="2004" name="Science">
        <title>The Ashbya gossypii genome as a tool for mapping the ancient Saccharomyces cerevisiae genome.</title>
        <authorList>
            <person name="Dietrich F.S."/>
            <person name="Voegeli S."/>
            <person name="Brachat S."/>
            <person name="Lerch A."/>
            <person name="Gates K."/>
            <person name="Steiner S."/>
            <person name="Mohr C."/>
            <person name="Pohlmann R."/>
            <person name="Luedi P."/>
            <person name="Choi S."/>
            <person name="Wing R.A."/>
            <person name="Flavier A."/>
            <person name="Gaffney T.D."/>
            <person name="Philippsen P."/>
        </authorList>
    </citation>
    <scope>NUCLEOTIDE SEQUENCE [LARGE SCALE GENOMIC DNA]</scope>
    <source>
        <strain evidence="10">ATCC 10895 / CBS 109.51 / FGSC 9923 / NRRL Y-1056</strain>
    </source>
</reference>
<evidence type="ECO:0000313" key="10">
    <source>
        <dbReference type="Proteomes" id="UP000000591"/>
    </source>
</evidence>
<dbReference type="STRING" id="284811.Q74ZU0"/>
<dbReference type="Gene3D" id="3.40.50.300">
    <property type="entry name" value="P-loop containing nucleotide triphosphate hydrolases"/>
    <property type="match status" value="2"/>
</dbReference>
<dbReference type="Pfam" id="PF13087">
    <property type="entry name" value="AAA_12"/>
    <property type="match status" value="1"/>
</dbReference>
<feature type="domain" description="DNA2/NAM7 helicase helicase" evidence="7">
    <location>
        <begin position="482"/>
        <end position="563"/>
    </location>
</feature>
<dbReference type="PANTHER" id="PTHR10887">
    <property type="entry name" value="DNA2/NAM7 HELICASE FAMILY"/>
    <property type="match status" value="1"/>
</dbReference>
<feature type="region of interest" description="Disordered" evidence="6">
    <location>
        <begin position="1"/>
        <end position="23"/>
    </location>
</feature>
<evidence type="ECO:0000259" key="8">
    <source>
        <dbReference type="Pfam" id="PF13087"/>
    </source>
</evidence>
<dbReference type="InterPro" id="IPR041677">
    <property type="entry name" value="DNA2/NAM7_AAA_11"/>
</dbReference>
<dbReference type="GO" id="GO:0003723">
    <property type="term" value="F:RNA binding"/>
    <property type="evidence" value="ECO:0000318"/>
    <property type="project" value="GO_Central"/>
</dbReference>
<keyword evidence="3" id="KW-0378">Hydrolase</keyword>
<feature type="region of interest" description="Disordered" evidence="6">
    <location>
        <begin position="82"/>
        <end position="298"/>
    </location>
</feature>
<dbReference type="InterPro" id="IPR027417">
    <property type="entry name" value="P-loop_NTPase"/>
</dbReference>
<dbReference type="GO" id="GO:0005524">
    <property type="term" value="F:ATP binding"/>
    <property type="evidence" value="ECO:0007669"/>
    <property type="project" value="UniProtKB-KW"/>
</dbReference>
<evidence type="ECO:0000256" key="1">
    <source>
        <dbReference type="ARBA" id="ARBA00007913"/>
    </source>
</evidence>
<dbReference type="FunCoup" id="Q74ZU0">
    <property type="interactions" value="48"/>
</dbReference>
<dbReference type="EMBL" id="AE016820">
    <property type="protein sequence ID" value="AAS54598.2"/>
    <property type="molecule type" value="Genomic_DNA"/>
</dbReference>
<dbReference type="FunFam" id="3.40.50.300:FF:000326">
    <property type="entry name" value="P-loop containing nucleoside triphosphate hydrolase"/>
    <property type="match status" value="1"/>
</dbReference>
<feature type="domain" description="DNA2/NAM7 helicase-like C-terminal" evidence="8">
    <location>
        <begin position="695"/>
        <end position="900"/>
    </location>
</feature>
<evidence type="ECO:0000259" key="7">
    <source>
        <dbReference type="Pfam" id="PF13086"/>
    </source>
</evidence>
<dbReference type="InParanoid" id="Q74ZU0"/>
<dbReference type="InterPro" id="IPR045055">
    <property type="entry name" value="DNA2/NAM7-like"/>
</dbReference>
<proteinExistence type="inferred from homology"/>
<dbReference type="GO" id="GO:0016604">
    <property type="term" value="C:nuclear body"/>
    <property type="evidence" value="ECO:0000318"/>
    <property type="project" value="GO_Central"/>
</dbReference>
<dbReference type="Proteomes" id="UP000000591">
    <property type="component" value="Chromosome VII"/>
</dbReference>
<dbReference type="KEGG" id="ago:AGOS_AGR108C"/>
<protein>
    <submittedName>
        <fullName evidence="9">AGR108Cp</fullName>
    </submittedName>
</protein>
<name>Q74ZU0_EREGS</name>
<dbReference type="HOGENOM" id="CLU_010015_0_0_1"/>
<evidence type="ECO:0000256" key="2">
    <source>
        <dbReference type="ARBA" id="ARBA00022741"/>
    </source>
</evidence>
<feature type="compositionally biased region" description="Basic and acidic residues" evidence="6">
    <location>
        <begin position="1"/>
        <end position="12"/>
    </location>
</feature>
<sequence length="930" mass="100632">MRDARTHSHQDNPPDVINDGPHDCDSTWCRSGLLSIDGETPPSGVENLELIDRPLERKPLLLDPFATYNTWNSDLRTIAAAPRGKAAGDEDEATEITPTPSPNANGKAAGDEDEATEITPTPSPNENGKATSKKGKAAAKTPTPPPNANGKATSKKGKAAAKTHTPPPNSNGKATSKKGKAAAKTPAPPPNANGKATSKKGKAAAKTHTLPPNANGKATSKKGKAAAKTPISPPNANGKAGSDNPLRLPVNGQIVDKSAASAANKPVGASSDSQSAGMAHKPVGASSDSQSAGMAHPMPVPSNDYLTQPSKNDVAPTPLISYVRRLATSMYHELVLEYGLVTAVKLEQDDSKLSTFRLHIQPEQLTSKSDKKAYFFTLSQPVILALSEDERLFTYIFKYETCAVTDMEILHLRLYRWAPSTKLYIASLLHPKVVLCTAQENRIFRAMQTICDTGAFSQLLLKATLPNPNPPADDLIIEDFGKLNESQEAAYAYFHANRISLIKGPPGTGKTAVIVEIIKRTVKLETGCPVLCTAGSNVAVDNIAERLLGDPTVRPVRICAGARIEQYPDEHPLAPICLHTHILKQLPPQYQKLYLLWAKGDVDNDSPGFHEMVLIANRVSYDIVSDANVLLATNISAGNRSIRKLPEVPTVIMDEATQATEASTLVPLALAGIQKLVLVGDEKQLPPFALSRNPKTSLFNRVVTRSPAEDLQFLKIQYRMHPAICEFPNMQFYDNRLRNGVTPEDRSWLGVQEPVVFIDIPSSAERRGQAAASQDMSWCNLAEADFVCATLRKLVSKKHVPPSQIGVITPYVAQRDAIASRLARDTTLAAHVTMHEVADPDSKQLMVASVDAFQGHERAFIIFSCVRSNSDGQLGFVSDRRRMNVALTRARNGLIVVGHADTLAKGSKIWRAYITYLRSRDLVRTSLAGY</sequence>
<dbReference type="eggNOG" id="KOG1802">
    <property type="taxonomic scope" value="Eukaryota"/>
</dbReference>
<evidence type="ECO:0000256" key="3">
    <source>
        <dbReference type="ARBA" id="ARBA00022801"/>
    </source>
</evidence>
<reference evidence="10" key="2">
    <citation type="journal article" date="2013" name="G3 (Bethesda)">
        <title>Genomes of Ashbya fungi isolated from insects reveal four mating-type loci, numerous translocations, lack of transposons, and distinct gene duplications.</title>
        <authorList>
            <person name="Dietrich F.S."/>
            <person name="Voegeli S."/>
            <person name="Kuo S."/>
            <person name="Philippsen P."/>
        </authorList>
    </citation>
    <scope>GENOME REANNOTATION</scope>
    <source>
        <strain evidence="10">ATCC 10895 / CBS 109.51 / FGSC 9923 / NRRL Y-1056</strain>
    </source>
</reference>
<dbReference type="OrthoDB" id="6513042at2759"/>
<comment type="similarity">
    <text evidence="1">Belongs to the DNA2/NAM7 helicase family.</text>
</comment>
<evidence type="ECO:0000256" key="6">
    <source>
        <dbReference type="SAM" id="MobiDB-lite"/>
    </source>
</evidence>
<evidence type="ECO:0000313" key="9">
    <source>
        <dbReference type="EMBL" id="AAS54598.2"/>
    </source>
</evidence>
<evidence type="ECO:0000256" key="5">
    <source>
        <dbReference type="ARBA" id="ARBA00022840"/>
    </source>
</evidence>
<dbReference type="PANTHER" id="PTHR10887:SF495">
    <property type="entry name" value="HELICASE SENATAXIN ISOFORM X1-RELATED"/>
    <property type="match status" value="1"/>
</dbReference>
<feature type="domain" description="DNA2/NAM7 helicase helicase" evidence="7">
    <location>
        <begin position="618"/>
        <end position="691"/>
    </location>
</feature>
<dbReference type="GO" id="GO:0005694">
    <property type="term" value="C:chromosome"/>
    <property type="evidence" value="ECO:0007669"/>
    <property type="project" value="UniProtKB-ARBA"/>
</dbReference>
<accession>Q74ZU0</accession>
<dbReference type="RefSeq" id="NP_986774.2">
    <property type="nucleotide sequence ID" value="NM_211836.2"/>
</dbReference>
<dbReference type="Pfam" id="PF13086">
    <property type="entry name" value="AAA_11"/>
    <property type="match status" value="2"/>
</dbReference>
<keyword evidence="10" id="KW-1185">Reference proteome</keyword>
<keyword evidence="4" id="KW-0347">Helicase</keyword>
<keyword evidence="5" id="KW-0067">ATP-binding</keyword>
<dbReference type="AlphaFoldDB" id="Q74ZU0"/>
<dbReference type="GO" id="GO:0016787">
    <property type="term" value="F:hydrolase activity"/>
    <property type="evidence" value="ECO:0007669"/>
    <property type="project" value="UniProtKB-KW"/>
</dbReference>
<dbReference type="GO" id="GO:0003678">
    <property type="term" value="F:DNA helicase activity"/>
    <property type="evidence" value="ECO:0007669"/>
    <property type="project" value="UniProtKB-ARBA"/>
</dbReference>
<evidence type="ECO:0000256" key="4">
    <source>
        <dbReference type="ARBA" id="ARBA00022806"/>
    </source>
</evidence>
<organism evidence="9 10">
    <name type="scientific">Eremothecium gossypii (strain ATCC 10895 / CBS 109.51 / FGSC 9923 / NRRL Y-1056)</name>
    <name type="common">Yeast</name>
    <name type="synonym">Ashbya gossypii</name>
    <dbReference type="NCBI Taxonomy" id="284811"/>
    <lineage>
        <taxon>Eukaryota</taxon>
        <taxon>Fungi</taxon>
        <taxon>Dikarya</taxon>
        <taxon>Ascomycota</taxon>
        <taxon>Saccharomycotina</taxon>
        <taxon>Saccharomycetes</taxon>
        <taxon>Saccharomycetales</taxon>
        <taxon>Saccharomycetaceae</taxon>
        <taxon>Eremothecium</taxon>
    </lineage>
</organism>
<dbReference type="GO" id="GO:0001147">
    <property type="term" value="F:transcription termination site sequence-specific DNA binding"/>
    <property type="evidence" value="ECO:0000318"/>
    <property type="project" value="GO_Central"/>
</dbReference>
<dbReference type="GO" id="GO:0006369">
    <property type="term" value="P:termination of RNA polymerase II transcription"/>
    <property type="evidence" value="ECO:0000318"/>
    <property type="project" value="GO_Central"/>
</dbReference>
<dbReference type="InterPro" id="IPR041679">
    <property type="entry name" value="DNA2/NAM7-like_C"/>
</dbReference>